<feature type="coiled-coil region" evidence="1">
    <location>
        <begin position="168"/>
        <end position="248"/>
    </location>
</feature>
<dbReference type="Gene3D" id="2.70.70.10">
    <property type="entry name" value="Glucose Permease (Domain IIA)"/>
    <property type="match status" value="1"/>
</dbReference>
<keyword evidence="5" id="KW-1185">Reference proteome</keyword>
<proteinExistence type="predicted"/>
<dbReference type="Pfam" id="PF01551">
    <property type="entry name" value="Peptidase_M23"/>
    <property type="match status" value="1"/>
</dbReference>
<dbReference type="SUPFAM" id="SSF51261">
    <property type="entry name" value="Duplicated hybrid motif"/>
    <property type="match status" value="1"/>
</dbReference>
<feature type="coiled-coil region" evidence="1">
    <location>
        <begin position="42"/>
        <end position="125"/>
    </location>
</feature>
<dbReference type="CDD" id="cd12797">
    <property type="entry name" value="M23_peptidase"/>
    <property type="match status" value="1"/>
</dbReference>
<dbReference type="GO" id="GO:0004222">
    <property type="term" value="F:metalloendopeptidase activity"/>
    <property type="evidence" value="ECO:0007669"/>
    <property type="project" value="TreeGrafter"/>
</dbReference>
<protein>
    <submittedName>
        <fullName evidence="4">Peptidase M24</fullName>
    </submittedName>
</protein>
<evidence type="ECO:0000313" key="4">
    <source>
        <dbReference type="EMBL" id="GFM36086.1"/>
    </source>
</evidence>
<dbReference type="EMBL" id="BLVP01000002">
    <property type="protein sequence ID" value="GFM36086.1"/>
    <property type="molecule type" value="Genomic_DNA"/>
</dbReference>
<dbReference type="InterPro" id="IPR016047">
    <property type="entry name" value="M23ase_b-sheet_dom"/>
</dbReference>
<dbReference type="InterPro" id="IPR050570">
    <property type="entry name" value="Cell_wall_metabolism_enzyme"/>
</dbReference>
<keyword evidence="1" id="KW-0175">Coiled coil</keyword>
<dbReference type="SUPFAM" id="SSF57997">
    <property type="entry name" value="Tropomyosin"/>
    <property type="match status" value="1"/>
</dbReference>
<dbReference type="RefSeq" id="WP_174408774.1">
    <property type="nucleotide sequence ID" value="NZ_BLVP01000002.1"/>
</dbReference>
<sequence>MTTHTHRHPSLPCPAASVCTVLLLCCAVMLMLPAFTAHAQKQETIEKSLSTQQNKAKQTEKKLNALTAQERALHKELAAAEDRMKQLERDLAKQESDLAAIERKREAAEKEHGQVLAQRRKTEQELRELLDAMWPLYMQSQAGRGGNVPDWHEADRQFEWSGRIYAAIDEKNRAIAEQEKSIAKALKTQEELARSARERLAAVNKTKDRLLRDRLQHNSKLQAVRKEKEDAEATLKNVLDVIKDLNYRMEETGGPEGEFAKMKGKLPWPARGRLAHKFAPNANPPNRGMALALSQGTEVRSVASGKVVHNDVLRGFGRVVIVMHDSAYYTLYAFLSESGLGVGQNVTRGQKLGTAGHFPRVEGPGLYFELRFHQKAINPEPWLTASN</sequence>
<dbReference type="InterPro" id="IPR011055">
    <property type="entry name" value="Dup_hybrid_motif"/>
</dbReference>
<reference evidence="4 5" key="1">
    <citation type="submission" date="2020-05" db="EMBL/GenBank/DDBJ databases">
        <title>Draft genome sequence of Desulfovibrio psychrotolerans JS1T.</title>
        <authorList>
            <person name="Ueno A."/>
            <person name="Tamazawa S."/>
            <person name="Tamamura S."/>
            <person name="Murakami T."/>
            <person name="Kiyama T."/>
            <person name="Inomata H."/>
            <person name="Amano Y."/>
            <person name="Miyakawa K."/>
            <person name="Tamaki H."/>
            <person name="Naganuma T."/>
            <person name="Kaneko K."/>
        </authorList>
    </citation>
    <scope>NUCLEOTIDE SEQUENCE [LARGE SCALE GENOMIC DNA]</scope>
    <source>
        <strain evidence="4 5">JS1</strain>
    </source>
</reference>
<dbReference type="AlphaFoldDB" id="A0A7J0BQU4"/>
<evidence type="ECO:0000256" key="2">
    <source>
        <dbReference type="SAM" id="SignalP"/>
    </source>
</evidence>
<dbReference type="PANTHER" id="PTHR21666:SF270">
    <property type="entry name" value="MUREIN HYDROLASE ACTIVATOR ENVC"/>
    <property type="match status" value="1"/>
</dbReference>
<evidence type="ECO:0000256" key="1">
    <source>
        <dbReference type="SAM" id="Coils"/>
    </source>
</evidence>
<feature type="signal peptide" evidence="2">
    <location>
        <begin position="1"/>
        <end position="39"/>
    </location>
</feature>
<dbReference type="Proteomes" id="UP000503820">
    <property type="component" value="Unassembled WGS sequence"/>
</dbReference>
<accession>A0A7J0BQU4</accession>
<gene>
    <name evidence="4" type="ORF">DSM19430T_07700</name>
</gene>
<feature type="domain" description="M23ase beta-sheet core" evidence="3">
    <location>
        <begin position="286"/>
        <end position="379"/>
    </location>
</feature>
<evidence type="ECO:0000313" key="5">
    <source>
        <dbReference type="Proteomes" id="UP000503820"/>
    </source>
</evidence>
<comment type="caution">
    <text evidence="4">The sequence shown here is derived from an EMBL/GenBank/DDBJ whole genome shotgun (WGS) entry which is preliminary data.</text>
</comment>
<evidence type="ECO:0000259" key="3">
    <source>
        <dbReference type="Pfam" id="PF01551"/>
    </source>
</evidence>
<dbReference type="PANTHER" id="PTHR21666">
    <property type="entry name" value="PEPTIDASE-RELATED"/>
    <property type="match status" value="1"/>
</dbReference>
<name>A0A7J0BQU4_9BACT</name>
<feature type="chain" id="PRO_5029622059" evidence="2">
    <location>
        <begin position="40"/>
        <end position="387"/>
    </location>
</feature>
<organism evidence="4 5">
    <name type="scientific">Desulfovibrio psychrotolerans</name>
    <dbReference type="NCBI Taxonomy" id="415242"/>
    <lineage>
        <taxon>Bacteria</taxon>
        <taxon>Pseudomonadati</taxon>
        <taxon>Thermodesulfobacteriota</taxon>
        <taxon>Desulfovibrionia</taxon>
        <taxon>Desulfovibrionales</taxon>
        <taxon>Desulfovibrionaceae</taxon>
        <taxon>Desulfovibrio</taxon>
    </lineage>
</organism>
<keyword evidence="2" id="KW-0732">Signal</keyword>